<proteinExistence type="predicted"/>
<dbReference type="SUPFAM" id="SSF52058">
    <property type="entry name" value="L domain-like"/>
    <property type="match status" value="1"/>
</dbReference>
<gene>
    <name evidence="1" type="ORF">C2S53_013417</name>
</gene>
<name>A0AAD4P5T4_PERFH</name>
<dbReference type="AlphaFoldDB" id="A0AAD4P5T4"/>
<organism evidence="1 2">
    <name type="scientific">Perilla frutescens var. hirtella</name>
    <name type="common">Perilla citriodora</name>
    <name type="synonym">Perilla setoyensis</name>
    <dbReference type="NCBI Taxonomy" id="608512"/>
    <lineage>
        <taxon>Eukaryota</taxon>
        <taxon>Viridiplantae</taxon>
        <taxon>Streptophyta</taxon>
        <taxon>Embryophyta</taxon>
        <taxon>Tracheophyta</taxon>
        <taxon>Spermatophyta</taxon>
        <taxon>Magnoliopsida</taxon>
        <taxon>eudicotyledons</taxon>
        <taxon>Gunneridae</taxon>
        <taxon>Pentapetalae</taxon>
        <taxon>asterids</taxon>
        <taxon>lamiids</taxon>
        <taxon>Lamiales</taxon>
        <taxon>Lamiaceae</taxon>
        <taxon>Nepetoideae</taxon>
        <taxon>Elsholtzieae</taxon>
        <taxon>Perilla</taxon>
    </lineage>
</organism>
<dbReference type="Gene3D" id="3.80.10.10">
    <property type="entry name" value="Ribonuclease Inhibitor"/>
    <property type="match status" value="1"/>
</dbReference>
<reference evidence="1 2" key="1">
    <citation type="journal article" date="2021" name="Nat. Commun.">
        <title>Incipient diploidization of the medicinal plant Perilla within 10,000 years.</title>
        <authorList>
            <person name="Zhang Y."/>
            <person name="Shen Q."/>
            <person name="Leng L."/>
            <person name="Zhang D."/>
            <person name="Chen S."/>
            <person name="Shi Y."/>
            <person name="Ning Z."/>
            <person name="Chen S."/>
        </authorList>
    </citation>
    <scope>NUCLEOTIDE SEQUENCE [LARGE SCALE GENOMIC DNA]</scope>
    <source>
        <strain evidence="2">cv. PC099</strain>
    </source>
</reference>
<evidence type="ECO:0000313" key="1">
    <source>
        <dbReference type="EMBL" id="KAH6827949.1"/>
    </source>
</evidence>
<dbReference type="Proteomes" id="UP001190926">
    <property type="component" value="Unassembled WGS sequence"/>
</dbReference>
<dbReference type="PANTHER" id="PTHR15140:SF37">
    <property type="entry name" value="UBIQUITIN-LIKE DOMAIN-CONTAINING PROTEIN"/>
    <property type="match status" value="1"/>
</dbReference>
<sequence>MDGAVGFDDDVIAMKSKLCGESSELQVIPVVGMGGIASMKLSDDEISRLKNELIEQKVFKSLKNRSNAVWRKNSFAFPTMLKKLTFSGLQLAWDEMTVVGSLPNLRVLKLRDFSCIGSKWETTEGEFPQLEFLLIEQSDLQHWETESSHFPSLKCLMFRYCWYLRNIPYDIGEIPTLELIEVKKCHEDLVESAKEILEEQRSCGNEALQFIVVKQWLMALIHTIGEVAVTMLYFTSFSEHIKFLLCYISEVSLNISNFAIGEILTLELIEVLGDEEEPVIKSVRRIQVEQEDLGNDALQVRCTPCRS</sequence>
<evidence type="ECO:0000313" key="2">
    <source>
        <dbReference type="Proteomes" id="UP001190926"/>
    </source>
</evidence>
<dbReference type="PANTHER" id="PTHR15140">
    <property type="entry name" value="TUBULIN-SPECIFIC CHAPERONE E"/>
    <property type="match status" value="1"/>
</dbReference>
<protein>
    <submittedName>
        <fullName evidence="1">Uncharacterized protein</fullName>
    </submittedName>
</protein>
<comment type="caution">
    <text evidence="1">The sequence shown here is derived from an EMBL/GenBank/DDBJ whole genome shotgun (WGS) entry which is preliminary data.</text>
</comment>
<dbReference type="InterPro" id="IPR032675">
    <property type="entry name" value="LRR_dom_sf"/>
</dbReference>
<dbReference type="EMBL" id="SDAM02000133">
    <property type="protein sequence ID" value="KAH6827949.1"/>
    <property type="molecule type" value="Genomic_DNA"/>
</dbReference>
<keyword evidence="2" id="KW-1185">Reference proteome</keyword>
<accession>A0AAD4P5T4</accession>